<dbReference type="Proteomes" id="UP000199202">
    <property type="component" value="Unassembled WGS sequence"/>
</dbReference>
<name>A0A1G8FK45_9ACTN</name>
<dbReference type="EMBL" id="FNDJ01000003">
    <property type="protein sequence ID" value="SDH82386.1"/>
    <property type="molecule type" value="Genomic_DNA"/>
</dbReference>
<organism evidence="1 2">
    <name type="scientific">Nonomuraea jiangxiensis</name>
    <dbReference type="NCBI Taxonomy" id="633440"/>
    <lineage>
        <taxon>Bacteria</taxon>
        <taxon>Bacillati</taxon>
        <taxon>Actinomycetota</taxon>
        <taxon>Actinomycetes</taxon>
        <taxon>Streptosporangiales</taxon>
        <taxon>Streptosporangiaceae</taxon>
        <taxon>Nonomuraea</taxon>
    </lineage>
</organism>
<reference evidence="1 2" key="1">
    <citation type="submission" date="2016-10" db="EMBL/GenBank/DDBJ databases">
        <authorList>
            <person name="de Groot N.N."/>
        </authorList>
    </citation>
    <scope>NUCLEOTIDE SEQUENCE [LARGE SCALE GENOMIC DNA]</scope>
    <source>
        <strain evidence="1 2">CGMCC 4.6533</strain>
    </source>
</reference>
<accession>A0A1G8FK45</accession>
<dbReference type="STRING" id="633440.SAMN05421869_103340"/>
<protein>
    <submittedName>
        <fullName evidence="1">Uncharacterized protein</fullName>
    </submittedName>
</protein>
<gene>
    <name evidence="1" type="ORF">SAMN05421869_103340</name>
</gene>
<sequence length="147" mass="14487">MPPGFGGALVVVVGVGRSDGGRHAGGGHLGVCGHGLTMLGSGLAVVDGFAVADGDAVGEPVGEGDVVGEPVGDGEVLGEPVGDADVVGVPVGDALGTDVEGLCDVLPEGEALVVGSVDTRSLYQWCVVKIRMFPVVTVSVPVLLGFW</sequence>
<proteinExistence type="predicted"/>
<evidence type="ECO:0000313" key="1">
    <source>
        <dbReference type="EMBL" id="SDH82386.1"/>
    </source>
</evidence>
<evidence type="ECO:0000313" key="2">
    <source>
        <dbReference type="Proteomes" id="UP000199202"/>
    </source>
</evidence>
<keyword evidence="2" id="KW-1185">Reference proteome</keyword>
<dbReference type="AlphaFoldDB" id="A0A1G8FK45"/>